<dbReference type="AlphaFoldDB" id="A0A815T5G1"/>
<feature type="compositionally biased region" description="Basic and acidic residues" evidence="1">
    <location>
        <begin position="1"/>
        <end position="11"/>
    </location>
</feature>
<feature type="region of interest" description="Disordered" evidence="1">
    <location>
        <begin position="1"/>
        <end position="30"/>
    </location>
</feature>
<proteinExistence type="predicted"/>
<sequence>MENLHPEKQEFTKNYQIRRKSLQPIDRHRDEIDSQQRIYLNAGIDSTCGIKKIGRDKFASHENLSS</sequence>
<name>A0A815T5G1_ADIRI</name>
<reference evidence="2" key="1">
    <citation type="submission" date="2021-02" db="EMBL/GenBank/DDBJ databases">
        <authorList>
            <person name="Nowell W R."/>
        </authorList>
    </citation>
    <scope>NUCLEOTIDE SEQUENCE</scope>
</reference>
<dbReference type="EMBL" id="CAJNOJ010000626">
    <property type="protein sequence ID" value="CAF1499173.1"/>
    <property type="molecule type" value="Genomic_DNA"/>
</dbReference>
<protein>
    <submittedName>
        <fullName evidence="2">Uncharacterized protein</fullName>
    </submittedName>
</protein>
<accession>A0A815T5G1</accession>
<evidence type="ECO:0000256" key="1">
    <source>
        <dbReference type="SAM" id="MobiDB-lite"/>
    </source>
</evidence>
<evidence type="ECO:0000313" key="2">
    <source>
        <dbReference type="EMBL" id="CAF1499173.1"/>
    </source>
</evidence>
<dbReference type="Proteomes" id="UP000663852">
    <property type="component" value="Unassembled WGS sequence"/>
</dbReference>
<comment type="caution">
    <text evidence="2">The sequence shown here is derived from an EMBL/GenBank/DDBJ whole genome shotgun (WGS) entry which is preliminary data.</text>
</comment>
<organism evidence="2 3">
    <name type="scientific">Adineta ricciae</name>
    <name type="common">Rotifer</name>
    <dbReference type="NCBI Taxonomy" id="249248"/>
    <lineage>
        <taxon>Eukaryota</taxon>
        <taxon>Metazoa</taxon>
        <taxon>Spiralia</taxon>
        <taxon>Gnathifera</taxon>
        <taxon>Rotifera</taxon>
        <taxon>Eurotatoria</taxon>
        <taxon>Bdelloidea</taxon>
        <taxon>Adinetida</taxon>
        <taxon>Adinetidae</taxon>
        <taxon>Adineta</taxon>
    </lineage>
</organism>
<gene>
    <name evidence="2" type="ORF">EDS130_LOCUS42518</name>
</gene>
<evidence type="ECO:0000313" key="3">
    <source>
        <dbReference type="Proteomes" id="UP000663852"/>
    </source>
</evidence>